<name>A0A0J6XGS2_9ACTN</name>
<evidence type="ECO:0000313" key="2">
    <source>
        <dbReference type="EMBL" id="KMO94349.1"/>
    </source>
</evidence>
<dbReference type="AlphaFoldDB" id="A0A0J6XGS2"/>
<accession>A0A0J6XGS2</accession>
<proteinExistence type="predicted"/>
<feature type="region of interest" description="Disordered" evidence="1">
    <location>
        <begin position="406"/>
        <end position="447"/>
    </location>
</feature>
<evidence type="ECO:0000313" key="3">
    <source>
        <dbReference type="Proteomes" id="UP000035932"/>
    </source>
</evidence>
<dbReference type="Proteomes" id="UP000035932">
    <property type="component" value="Unassembled WGS sequence"/>
</dbReference>
<gene>
    <name evidence="2" type="ORF">ACS04_29885</name>
</gene>
<keyword evidence="3" id="KW-1185">Reference proteome</keyword>
<feature type="compositionally biased region" description="Gly residues" evidence="1">
    <location>
        <begin position="431"/>
        <end position="447"/>
    </location>
</feature>
<dbReference type="PATRIC" id="fig|66430.4.peg.1934"/>
<reference evidence="2 3" key="1">
    <citation type="submission" date="2015-06" db="EMBL/GenBank/DDBJ databases">
        <title>Recapitulation of the evolution of biosynthetic gene clusters reveals hidden chemical diversity on bacterial genomes.</title>
        <authorList>
            <person name="Cruz-Morales P."/>
            <person name="Martinez-Guerrero C."/>
            <person name="Morales-Escalante M.A."/>
            <person name="Yanez-Guerra L.A."/>
            <person name="Kopp J.F."/>
            <person name="Feldmann J."/>
            <person name="Ramos-Aboites H.E."/>
            <person name="Barona-Gomez F."/>
        </authorList>
    </citation>
    <scope>NUCLEOTIDE SEQUENCE [LARGE SCALE GENOMIC DNA]</scope>
    <source>
        <strain evidence="2 3">ATCC 31245</strain>
    </source>
</reference>
<protein>
    <recommendedName>
        <fullName evidence="4">DNA-directed RNA polymerase specialized sigma24 family protein</fullName>
    </recommendedName>
</protein>
<organism evidence="2 3">
    <name type="scientific">Streptomyces roseus</name>
    <dbReference type="NCBI Taxonomy" id="66430"/>
    <lineage>
        <taxon>Bacteria</taxon>
        <taxon>Bacillati</taxon>
        <taxon>Actinomycetota</taxon>
        <taxon>Actinomycetes</taxon>
        <taxon>Kitasatosporales</taxon>
        <taxon>Streptomycetaceae</taxon>
        <taxon>Streptomyces</taxon>
    </lineage>
</organism>
<dbReference type="EMBL" id="LFML01000131">
    <property type="protein sequence ID" value="KMO94349.1"/>
    <property type="molecule type" value="Genomic_DNA"/>
</dbReference>
<sequence>MVGHRHGSGTGLRHAEAVIVERYPQLLRLAYLVLPPDLDRHSRLLRAHRAVQHSLRAAGRRAAQGEDPLAAVRAEVVRHAAGRLRGPLPPWVWGLRMWPSAEGLDEEARRLTGLTPYARAAWVLGRFEGLDEEAVAAVLEQAGAADPTGEVRAARAAASGPGAALAAPGAAAAAAAEPGSPAGPGGAAGARPERETILHPADVHTRPTDLLLRRTRVRAAWGIAAVLLLAAGLTRATAAGPDAALPAPYAGSPVARAALDPARLVRVPAQAWSDTGRVDFTAWPARGARTGDRTLLARALGTWASPTSATVVTTAPTASAEPPEHPPQLLFAGDPGPGTAVVVFHDGDRIVRYTERGGRRSLDIARTDDANVTTAAAVTLTRDAGTARRLLAPWIVTAGVRDLTAPGGPLRPLPIGPDGTVTTELPPEAGDGPGGDGAAGRAKGGGCGPRPVLEVASSPRIVEKHSFLLADLGGLLPVHLTYTPPVEGSDVPPARQPREATGSAALARWAQESCALGEVDGRAVRAVNLWDFAVTELPESAGRAVWSCTRATHWSGRGDVRIRLRPPAGDSLAVAHAESTAACGRFGQHVLAATLWRAPSGRGYQLAAGSREVAEISATGSLTTRTPGRTLAVPAPAAPAPPAVLTARLHSGAVITALDARGGGRD</sequence>
<evidence type="ECO:0000256" key="1">
    <source>
        <dbReference type="SAM" id="MobiDB-lite"/>
    </source>
</evidence>
<comment type="caution">
    <text evidence="2">The sequence shown here is derived from an EMBL/GenBank/DDBJ whole genome shotgun (WGS) entry which is preliminary data.</text>
</comment>
<evidence type="ECO:0008006" key="4">
    <source>
        <dbReference type="Google" id="ProtNLM"/>
    </source>
</evidence>